<evidence type="ECO:0000259" key="2">
    <source>
        <dbReference type="Pfam" id="PF00899"/>
    </source>
</evidence>
<dbReference type="PANTHER" id="PTHR10953">
    <property type="entry name" value="UBIQUITIN-ACTIVATING ENZYME E1"/>
    <property type="match status" value="1"/>
</dbReference>
<dbReference type="GO" id="GO:0008641">
    <property type="term" value="F:ubiquitin-like modifier activating enzyme activity"/>
    <property type="evidence" value="ECO:0007669"/>
    <property type="project" value="InterPro"/>
</dbReference>
<protein>
    <submittedName>
        <fullName evidence="3">Thiamine biosynthesis protein ThiF</fullName>
    </submittedName>
</protein>
<dbReference type="SUPFAM" id="SSF69572">
    <property type="entry name" value="Activating enzymes of the ubiquitin-like proteins"/>
    <property type="match status" value="1"/>
</dbReference>
<evidence type="ECO:0000313" key="4">
    <source>
        <dbReference type="Proteomes" id="UP000263642"/>
    </source>
</evidence>
<gene>
    <name evidence="3" type="ORF">DIT97_26475</name>
</gene>
<dbReference type="Pfam" id="PF00899">
    <property type="entry name" value="ThiF"/>
    <property type="match status" value="1"/>
</dbReference>
<dbReference type="GO" id="GO:0004792">
    <property type="term" value="F:thiosulfate-cyanide sulfurtransferase activity"/>
    <property type="evidence" value="ECO:0007669"/>
    <property type="project" value="TreeGrafter"/>
</dbReference>
<dbReference type="GO" id="GO:0016779">
    <property type="term" value="F:nucleotidyltransferase activity"/>
    <property type="evidence" value="ECO:0007669"/>
    <property type="project" value="TreeGrafter"/>
</dbReference>
<feature type="domain" description="THIF-type NAD/FAD binding fold" evidence="2">
    <location>
        <begin position="8"/>
        <end position="239"/>
    </location>
</feature>
<dbReference type="GO" id="GO:0005829">
    <property type="term" value="C:cytosol"/>
    <property type="evidence" value="ECO:0007669"/>
    <property type="project" value="TreeGrafter"/>
</dbReference>
<dbReference type="Gene3D" id="3.40.50.720">
    <property type="entry name" value="NAD(P)-binding Rossmann-like Domain"/>
    <property type="match status" value="1"/>
</dbReference>
<reference evidence="3 4" key="1">
    <citation type="journal article" date="2018" name="Nat. Biotechnol.">
        <title>A standardized bacterial taxonomy based on genome phylogeny substantially revises the tree of life.</title>
        <authorList>
            <person name="Parks D.H."/>
            <person name="Chuvochina M."/>
            <person name="Waite D.W."/>
            <person name="Rinke C."/>
            <person name="Skarshewski A."/>
            <person name="Chaumeil P.A."/>
            <person name="Hugenholtz P."/>
        </authorList>
    </citation>
    <scope>NUCLEOTIDE SEQUENCE [LARGE SCALE GENOMIC DNA]</scope>
    <source>
        <strain evidence="3">UBA9375</strain>
    </source>
</reference>
<dbReference type="AlphaFoldDB" id="A0A3D3RE63"/>
<dbReference type="CDD" id="cd00757">
    <property type="entry name" value="ThiF_MoeB_HesA_family"/>
    <property type="match status" value="1"/>
</dbReference>
<dbReference type="PROSITE" id="PS51257">
    <property type="entry name" value="PROKAR_LIPOPROTEIN"/>
    <property type="match status" value="1"/>
</dbReference>
<dbReference type="EMBL" id="DQAY01000157">
    <property type="protein sequence ID" value="HCO26388.1"/>
    <property type="molecule type" value="Genomic_DNA"/>
</dbReference>
<dbReference type="Proteomes" id="UP000263642">
    <property type="component" value="Unassembled WGS sequence"/>
</dbReference>
<dbReference type="InterPro" id="IPR035985">
    <property type="entry name" value="Ubiquitin-activating_enz"/>
</dbReference>
<sequence>MKPELERYSRQVLFSELGEAGQTRLMQSSVLLCGCGALGTVLAETLVRAGVGQIKIVDRDFVELSNLQRQVLFDENDVAAKLPKAIAAVEKLRKINSEVQIEAVVEDIDHTNILGLAENVDLILDGTDNFEVRYLINDVSLELGIPWIYCGCIGSTGQTMTILPGKSACLRCLIDSAPEPGSTETCDTAGILGPTVNVIASLEAVDAIKLLSGQVEQIKPVLTVVDVWEGSFRQMSLTDLREKGGCKACHQGERIWLNGEQGSRTTRLCGRNAVQVSPADKGKIAFEELAVKLQNSGSVDVNPYLLRLNLKNPDYEISLFRDGRAIIKGTDDPAVAKTIYARYIGS</sequence>
<evidence type="ECO:0000313" key="3">
    <source>
        <dbReference type="EMBL" id="HCO26388.1"/>
    </source>
</evidence>
<accession>A0A3D3RE63</accession>
<dbReference type="InterPro" id="IPR000594">
    <property type="entry name" value="ThiF_NAD_FAD-bd"/>
</dbReference>
<dbReference type="InterPro" id="IPR045886">
    <property type="entry name" value="ThiF/MoeB/HesA"/>
</dbReference>
<organism evidence="3 4">
    <name type="scientific">Gimesia maris</name>
    <dbReference type="NCBI Taxonomy" id="122"/>
    <lineage>
        <taxon>Bacteria</taxon>
        <taxon>Pseudomonadati</taxon>
        <taxon>Planctomycetota</taxon>
        <taxon>Planctomycetia</taxon>
        <taxon>Planctomycetales</taxon>
        <taxon>Planctomycetaceae</taxon>
        <taxon>Gimesia</taxon>
    </lineage>
</organism>
<dbReference type="GO" id="GO:0008146">
    <property type="term" value="F:sulfotransferase activity"/>
    <property type="evidence" value="ECO:0007669"/>
    <property type="project" value="TreeGrafter"/>
</dbReference>
<dbReference type="FunFam" id="3.40.50.720:FF:000080">
    <property type="entry name" value="Thiazole biosynthesis adenylyltransferase ThiF"/>
    <property type="match status" value="1"/>
</dbReference>
<dbReference type="PANTHER" id="PTHR10953:SF102">
    <property type="entry name" value="ADENYLYLTRANSFERASE AND SULFURTRANSFERASE MOCS3"/>
    <property type="match status" value="1"/>
</dbReference>
<comment type="similarity">
    <text evidence="1">Belongs to the HesA/MoeB/ThiF family.</text>
</comment>
<name>A0A3D3RE63_9PLAN</name>
<evidence type="ECO:0000256" key="1">
    <source>
        <dbReference type="ARBA" id="ARBA00009919"/>
    </source>
</evidence>
<comment type="caution">
    <text evidence="3">The sequence shown here is derived from an EMBL/GenBank/DDBJ whole genome shotgun (WGS) entry which is preliminary data.</text>
</comment>
<proteinExistence type="inferred from homology"/>